<dbReference type="GeneID" id="64655756"/>
<dbReference type="Proteomes" id="UP001195769">
    <property type="component" value="Unassembled WGS sequence"/>
</dbReference>
<keyword evidence="2" id="KW-1185">Reference proteome</keyword>
<protein>
    <submittedName>
        <fullName evidence="1">Uncharacterized protein</fullName>
    </submittedName>
</protein>
<dbReference type="EMBL" id="JABBWK010000020">
    <property type="protein sequence ID" value="KAG1901784.1"/>
    <property type="molecule type" value="Genomic_DNA"/>
</dbReference>
<organism evidence="1 2">
    <name type="scientific">Suillus fuscotomentosus</name>
    <dbReference type="NCBI Taxonomy" id="1912939"/>
    <lineage>
        <taxon>Eukaryota</taxon>
        <taxon>Fungi</taxon>
        <taxon>Dikarya</taxon>
        <taxon>Basidiomycota</taxon>
        <taxon>Agaricomycotina</taxon>
        <taxon>Agaricomycetes</taxon>
        <taxon>Agaricomycetidae</taxon>
        <taxon>Boletales</taxon>
        <taxon>Suillineae</taxon>
        <taxon>Suillaceae</taxon>
        <taxon>Suillus</taxon>
    </lineage>
</organism>
<reference evidence="1" key="1">
    <citation type="journal article" date="2020" name="New Phytol.">
        <title>Comparative genomics reveals dynamic genome evolution in host specialist ectomycorrhizal fungi.</title>
        <authorList>
            <person name="Lofgren L.A."/>
            <person name="Nguyen N.H."/>
            <person name="Vilgalys R."/>
            <person name="Ruytinx J."/>
            <person name="Liao H.L."/>
            <person name="Branco S."/>
            <person name="Kuo A."/>
            <person name="LaButti K."/>
            <person name="Lipzen A."/>
            <person name="Andreopoulos W."/>
            <person name="Pangilinan J."/>
            <person name="Riley R."/>
            <person name="Hundley H."/>
            <person name="Na H."/>
            <person name="Barry K."/>
            <person name="Grigoriev I.V."/>
            <person name="Stajich J.E."/>
            <person name="Kennedy P.G."/>
        </authorList>
    </citation>
    <scope>NUCLEOTIDE SEQUENCE</scope>
    <source>
        <strain evidence="1">FC203</strain>
    </source>
</reference>
<name>A0AAD4HNJ6_9AGAM</name>
<evidence type="ECO:0000313" key="2">
    <source>
        <dbReference type="Proteomes" id="UP001195769"/>
    </source>
</evidence>
<evidence type="ECO:0000313" key="1">
    <source>
        <dbReference type="EMBL" id="KAG1901784.1"/>
    </source>
</evidence>
<comment type="caution">
    <text evidence="1">The sequence shown here is derived from an EMBL/GenBank/DDBJ whole genome shotgun (WGS) entry which is preliminary data.</text>
</comment>
<sequence>MMVLGKYWGRYIYHSLLWSCFQWTGVCGPHCGRSIVLCDWQTHNSYKDTLWRLLVDVGHVTRERIVVEATTSI</sequence>
<accession>A0AAD4HNJ6</accession>
<gene>
    <name evidence="1" type="ORF">F5891DRAFT_1027988</name>
</gene>
<proteinExistence type="predicted"/>
<dbReference type="AlphaFoldDB" id="A0AAD4HNJ6"/>
<dbReference type="RefSeq" id="XP_041227359.1">
    <property type="nucleotide sequence ID" value="XM_041361458.1"/>
</dbReference>